<protein>
    <submittedName>
        <fullName evidence="2">Uncharacterized protein</fullName>
    </submittedName>
</protein>
<accession>A0AC34R4R0</accession>
<dbReference type="Proteomes" id="UP000887576">
    <property type="component" value="Unplaced"/>
</dbReference>
<proteinExistence type="predicted"/>
<sequence length="142" mass="16704">MMQWSHSGIPDLTPYQQILMLVLIVFCAFVNFACFVVIYKQKQVLINKTHEAELGLFIVSFGEFVAETSDSAFCLYMAVRYMLKTWDDHFGQLFHYIGFFHDLAMFSRPLLLFFISKTVRKAFFECCENSFTIIYPYPRVTK</sequence>
<reference evidence="2" key="1">
    <citation type="submission" date="2022-11" db="UniProtKB">
        <authorList>
            <consortium name="WormBaseParasite"/>
        </authorList>
    </citation>
    <scope>IDENTIFICATION</scope>
</reference>
<name>A0AC34R4R0_9BILA</name>
<dbReference type="WBParaSite" id="JU765_v2.g3450.t1">
    <property type="protein sequence ID" value="JU765_v2.g3450.t1"/>
    <property type="gene ID" value="JU765_v2.g3450"/>
</dbReference>
<organism evidence="1 2">
    <name type="scientific">Panagrolaimus sp. JU765</name>
    <dbReference type="NCBI Taxonomy" id="591449"/>
    <lineage>
        <taxon>Eukaryota</taxon>
        <taxon>Metazoa</taxon>
        <taxon>Ecdysozoa</taxon>
        <taxon>Nematoda</taxon>
        <taxon>Chromadorea</taxon>
        <taxon>Rhabditida</taxon>
        <taxon>Tylenchina</taxon>
        <taxon>Panagrolaimomorpha</taxon>
        <taxon>Panagrolaimoidea</taxon>
        <taxon>Panagrolaimidae</taxon>
        <taxon>Panagrolaimus</taxon>
    </lineage>
</organism>
<evidence type="ECO:0000313" key="2">
    <source>
        <dbReference type="WBParaSite" id="JU765_v2.g3450.t1"/>
    </source>
</evidence>
<evidence type="ECO:0000313" key="1">
    <source>
        <dbReference type="Proteomes" id="UP000887576"/>
    </source>
</evidence>